<evidence type="ECO:0000259" key="3">
    <source>
        <dbReference type="Pfam" id="PF05065"/>
    </source>
</evidence>
<feature type="coiled-coil region" evidence="2">
    <location>
        <begin position="1"/>
        <end position="56"/>
    </location>
</feature>
<dbReference type="KEGG" id="ock:EXM22_01955"/>
<sequence length="433" mass="49328">MNEILKKLTELLKSMKRIESEGFPDEKLAKQYFQEKEEILESMAEALSKMDEENSRELQAMKSTISALKDSLKTTTSSAKVLSREEFCYNLGKTIAGVWRNNQASLGELKAIPNIKGESWVNPRDMNWVAGKGWVSKDSVGTPMGDMTSNDQYLINPIYETQIMSDARKTSVMMSLVSNRPMTGPSLFLPQRDRGGVILNWLTSYGQQITDSKPQMGKRVELKAYTLAGFIPWYDEFEEDIYAELGQMFIEEFTDAYGQEFDRQCLTANESPFTGVLSIKGPLSHYIKSASPYGLTYLDFREAVLKVPAEERRHCRWFLHESVLSRVTSIQDSDGRPVWRGPSDGKPGLVDGYPYQECDLLPQAGEVKKSEPFAVFMNPKRIQHGNRKGLELKRFDGTTESLQYGEIFLRFRKRDGFLVTRPEKNMVTLRCKG</sequence>
<comment type="subcellular location">
    <subcellularLocation>
        <location evidence="1">Virion</location>
    </subcellularLocation>
</comment>
<evidence type="ECO:0000256" key="1">
    <source>
        <dbReference type="ARBA" id="ARBA00004328"/>
    </source>
</evidence>
<evidence type="ECO:0000313" key="5">
    <source>
        <dbReference type="Proteomes" id="UP000324209"/>
    </source>
</evidence>
<evidence type="ECO:0000256" key="2">
    <source>
        <dbReference type="SAM" id="Coils"/>
    </source>
</evidence>
<dbReference type="Pfam" id="PF05065">
    <property type="entry name" value="Phage_capsid"/>
    <property type="match status" value="1"/>
</dbReference>
<dbReference type="NCBIfam" id="TIGR01554">
    <property type="entry name" value="major_cap_HK97"/>
    <property type="match status" value="1"/>
</dbReference>
<protein>
    <submittedName>
        <fullName evidence="4">Phage major capsid protein</fullName>
    </submittedName>
</protein>
<gene>
    <name evidence="4" type="ORF">EXM22_01955</name>
</gene>
<name>A0A5C1QJP1_9SPIO</name>
<dbReference type="InterPro" id="IPR024455">
    <property type="entry name" value="Phage_capsid"/>
</dbReference>
<proteinExistence type="predicted"/>
<dbReference type="OrthoDB" id="354816at2"/>
<dbReference type="AlphaFoldDB" id="A0A5C1QJP1"/>
<accession>A0A5C1QJP1</accession>
<dbReference type="SUPFAM" id="SSF56563">
    <property type="entry name" value="Major capsid protein gp5"/>
    <property type="match status" value="1"/>
</dbReference>
<organism evidence="4 5">
    <name type="scientific">Oceanispirochaeta crateris</name>
    <dbReference type="NCBI Taxonomy" id="2518645"/>
    <lineage>
        <taxon>Bacteria</taxon>
        <taxon>Pseudomonadati</taxon>
        <taxon>Spirochaetota</taxon>
        <taxon>Spirochaetia</taxon>
        <taxon>Spirochaetales</taxon>
        <taxon>Spirochaetaceae</taxon>
        <taxon>Oceanispirochaeta</taxon>
    </lineage>
</organism>
<dbReference type="InterPro" id="IPR054612">
    <property type="entry name" value="Phage_capsid-like_C"/>
</dbReference>
<dbReference type="RefSeq" id="WP_149484897.1">
    <property type="nucleotide sequence ID" value="NZ_CP036150.1"/>
</dbReference>
<dbReference type="EMBL" id="CP036150">
    <property type="protein sequence ID" value="QEN06814.1"/>
    <property type="molecule type" value="Genomic_DNA"/>
</dbReference>
<keyword evidence="5" id="KW-1185">Reference proteome</keyword>
<reference evidence="4 5" key="1">
    <citation type="submission" date="2019-02" db="EMBL/GenBank/DDBJ databases">
        <title>Complete Genome Sequence and Methylome Analysis of free living Spirochaetas.</title>
        <authorList>
            <person name="Fomenkov A."/>
            <person name="Dubinina G."/>
            <person name="Leshcheva N."/>
            <person name="Mikheeva N."/>
            <person name="Grabovich M."/>
            <person name="Vincze T."/>
            <person name="Roberts R.J."/>
        </authorList>
    </citation>
    <scope>NUCLEOTIDE SEQUENCE [LARGE SCALE GENOMIC DNA]</scope>
    <source>
        <strain evidence="4 5">K2</strain>
    </source>
</reference>
<evidence type="ECO:0000313" key="4">
    <source>
        <dbReference type="EMBL" id="QEN06814.1"/>
    </source>
</evidence>
<keyword evidence="2" id="KW-0175">Coiled coil</keyword>
<feature type="domain" description="Phage capsid-like C-terminal" evidence="3">
    <location>
        <begin position="152"/>
        <end position="423"/>
    </location>
</feature>
<dbReference type="Proteomes" id="UP000324209">
    <property type="component" value="Chromosome"/>
</dbReference>